<accession>A0AA41QXQ3</accession>
<proteinExistence type="predicted"/>
<reference evidence="2" key="1">
    <citation type="submission" date="2022-03" db="EMBL/GenBank/DDBJ databases">
        <title>Cryobacterium sp. nov. strain ZS14-85, isolated from Antarctic soil.</title>
        <authorList>
            <person name="Li J."/>
            <person name="Niu G."/>
        </authorList>
    </citation>
    <scope>NUCLEOTIDE SEQUENCE</scope>
    <source>
        <strain evidence="2">ZS14-85</strain>
    </source>
</reference>
<sequence length="212" mass="22893">MVIDGNDDRGIDVGLMTQLGFPIVEIRSHVDDLNEKGNPVFSRDCAEYTAELPAGQHLVVLVNHFTSTGYGKQSVSNATRKAQATRAAEIYQNVRERGNEWIVLVGDLNDTPDSDPLAPLLDGTDLMDISAHPLFTSDPKRPGTYSNGTKSGEIDYVLLSPALFQRVTGGGIFRKGAWGGVNGDLFEHYATMKNAAQAGSDHAAIYADVNLD</sequence>
<keyword evidence="3" id="KW-1185">Reference proteome</keyword>
<dbReference type="AlphaFoldDB" id="A0AA41QXQ3"/>
<gene>
    <name evidence="2" type="ORF">MQH31_08555</name>
</gene>
<dbReference type="GO" id="GO:0003824">
    <property type="term" value="F:catalytic activity"/>
    <property type="evidence" value="ECO:0007669"/>
    <property type="project" value="InterPro"/>
</dbReference>
<dbReference type="RefSeq" id="WP_243011630.1">
    <property type="nucleotide sequence ID" value="NZ_JALGAR010000001.1"/>
</dbReference>
<dbReference type="Proteomes" id="UP001165341">
    <property type="component" value="Unassembled WGS sequence"/>
</dbReference>
<evidence type="ECO:0000313" key="2">
    <source>
        <dbReference type="EMBL" id="MCI4657856.1"/>
    </source>
</evidence>
<protein>
    <recommendedName>
        <fullName evidence="1">Endonuclease/exonuclease/phosphatase domain-containing protein</fullName>
    </recommendedName>
</protein>
<name>A0AA41QXQ3_9MICO</name>
<dbReference type="Pfam" id="PF19580">
    <property type="entry name" value="Exo_endo_phos_3"/>
    <property type="match status" value="1"/>
</dbReference>
<dbReference type="PANTHER" id="PTHR42834">
    <property type="entry name" value="ENDONUCLEASE/EXONUCLEASE/PHOSPHATASE FAMILY PROTEIN (AFU_ORTHOLOGUE AFUA_3G09210)"/>
    <property type="match status" value="1"/>
</dbReference>
<comment type="caution">
    <text evidence="2">The sequence shown here is derived from an EMBL/GenBank/DDBJ whole genome shotgun (WGS) entry which is preliminary data.</text>
</comment>
<dbReference type="EMBL" id="JALGAR010000001">
    <property type="protein sequence ID" value="MCI4657856.1"/>
    <property type="molecule type" value="Genomic_DNA"/>
</dbReference>
<evidence type="ECO:0000259" key="1">
    <source>
        <dbReference type="Pfam" id="PF19580"/>
    </source>
</evidence>
<dbReference type="PANTHER" id="PTHR42834:SF1">
    <property type="entry name" value="ENDONUCLEASE_EXONUCLEASE_PHOSPHATASE FAMILY PROTEIN (AFU_ORTHOLOGUE AFUA_3G09210)"/>
    <property type="match status" value="1"/>
</dbReference>
<dbReference type="InterPro" id="IPR036691">
    <property type="entry name" value="Endo/exonu/phosph_ase_sf"/>
</dbReference>
<feature type="domain" description="Endonuclease/exonuclease/phosphatase" evidence="1">
    <location>
        <begin position="4"/>
        <end position="127"/>
    </location>
</feature>
<organism evidence="2 3">
    <name type="scientific">Cryobacterium zhongshanensis</name>
    <dbReference type="NCBI Taxonomy" id="2928153"/>
    <lineage>
        <taxon>Bacteria</taxon>
        <taxon>Bacillati</taxon>
        <taxon>Actinomycetota</taxon>
        <taxon>Actinomycetes</taxon>
        <taxon>Micrococcales</taxon>
        <taxon>Microbacteriaceae</taxon>
        <taxon>Cryobacterium</taxon>
    </lineage>
</organism>
<dbReference type="InterPro" id="IPR005135">
    <property type="entry name" value="Endo/exonuclease/phosphatase"/>
</dbReference>
<evidence type="ECO:0000313" key="3">
    <source>
        <dbReference type="Proteomes" id="UP001165341"/>
    </source>
</evidence>
<dbReference type="SUPFAM" id="SSF56219">
    <property type="entry name" value="DNase I-like"/>
    <property type="match status" value="1"/>
</dbReference>
<dbReference type="Gene3D" id="3.60.10.10">
    <property type="entry name" value="Endonuclease/exonuclease/phosphatase"/>
    <property type="match status" value="1"/>
</dbReference>